<comment type="subunit">
    <text evidence="15">Can form hexamers. Interacts with E2 protein; this interaction increases E1 DNA binding specificity. Interacts with host DNA polymerase subunit POLA2. Interacts with host single stranded DNA-binding protein RPA1. Interacts with host TOP1; this interaction stimulates the enzymatic activity of TOP1.</text>
</comment>
<dbReference type="PROSITE" id="PS51206">
    <property type="entry name" value="SF3_HELICASE_1"/>
    <property type="match status" value="1"/>
</dbReference>
<comment type="subcellular location">
    <subcellularLocation>
        <location evidence="1 15">Host nucleus</location>
    </subcellularLocation>
</comment>
<dbReference type="HAMAP" id="MF_04000">
    <property type="entry name" value="PPV_E1"/>
    <property type="match status" value="1"/>
</dbReference>
<keyword evidence="7 15" id="KW-0378">Hydrolase</keyword>
<feature type="modified residue" description="Phosphoserine; by host" evidence="15">
    <location>
        <position position="95"/>
    </location>
</feature>
<dbReference type="InterPro" id="IPR027417">
    <property type="entry name" value="P-loop_NTPase"/>
</dbReference>
<keyword evidence="5 15" id="KW-0235">DNA replication</keyword>
<keyword evidence="6 15" id="KW-0547">Nucleotide-binding</keyword>
<dbReference type="InterPro" id="IPR014015">
    <property type="entry name" value="Helicase_SF3_DNA-vir"/>
</dbReference>
<proteinExistence type="inferred from homology"/>
<dbReference type="Gene3D" id="1.10.10.510">
    <property type="entry name" value="Zinc finger, large T-antigen D1 domain"/>
    <property type="match status" value="1"/>
</dbReference>
<dbReference type="GO" id="GO:0043138">
    <property type="term" value="F:3'-5' DNA helicase activity"/>
    <property type="evidence" value="ECO:0007669"/>
    <property type="project" value="UniProtKB-UniRule"/>
</dbReference>
<comment type="catalytic activity">
    <reaction evidence="13 15 16">
        <text>ATP + H2O = ADP + phosphate + H(+)</text>
        <dbReference type="Rhea" id="RHEA:13065"/>
        <dbReference type="ChEBI" id="CHEBI:15377"/>
        <dbReference type="ChEBI" id="CHEBI:15378"/>
        <dbReference type="ChEBI" id="CHEBI:30616"/>
        <dbReference type="ChEBI" id="CHEBI:43474"/>
        <dbReference type="ChEBI" id="CHEBI:456216"/>
        <dbReference type="EC" id="5.6.2.4"/>
    </reaction>
</comment>
<evidence type="ECO:0000256" key="2">
    <source>
        <dbReference type="ARBA" id="ARBA00022518"/>
    </source>
</evidence>
<dbReference type="InterPro" id="IPR037102">
    <property type="entry name" value="Znf_lg_T-Ag_D1_dom_sf"/>
</dbReference>
<dbReference type="Pfam" id="PF00524">
    <property type="entry name" value="PPV_E1_N"/>
    <property type="match status" value="1"/>
</dbReference>
<protein>
    <recommendedName>
        <fullName evidence="15 16">Replication protein E1</fullName>
        <ecNumber evidence="15 16">5.6.2.4</ecNumber>
    </recommendedName>
    <alternativeName>
        <fullName evidence="15">ATP-dependent helicase E1</fullName>
    </alternativeName>
    <alternativeName>
        <fullName evidence="15">DNA 3'-5' helicase E1</fullName>
    </alternativeName>
</protein>
<dbReference type="GO" id="GO:0016887">
    <property type="term" value="F:ATP hydrolysis activity"/>
    <property type="evidence" value="ECO:0007669"/>
    <property type="project" value="RHEA"/>
</dbReference>
<evidence type="ECO:0000256" key="12">
    <source>
        <dbReference type="ARBA" id="ARBA00034617"/>
    </source>
</evidence>
<dbReference type="InterPro" id="IPR046832">
    <property type="entry name" value="PPV_E1_DBD"/>
</dbReference>
<dbReference type="GO" id="GO:0003677">
    <property type="term" value="F:DNA binding"/>
    <property type="evidence" value="ECO:0007669"/>
    <property type="project" value="UniProtKB-UniRule"/>
</dbReference>
<dbReference type="Pfam" id="PF00519">
    <property type="entry name" value="PPV_E1_C"/>
    <property type="match status" value="1"/>
</dbReference>
<comment type="function">
    <text evidence="14 15">ATP-dependent DNA 3'-5' helicase required for initiation of viral DNA replication. It forms a complex with the viral E2 protein. The E1-E2 complex binds to the replication origin which contains binding sites for both proteins. During the initial step, a dimer of E1 interacts with a dimer of protein E2 leading to a complex that binds the viral origin of replication with high specificity. Then, a second dimer of E1 displaces the E2 dimer in an ATP-dependent manner to form the E1 tetramer. Following this, two E1 monomers are added to each half of the site, which results in the formation of two E1 trimers on the viral ori. Subsequently, two hexamers will be created. The double hexamer acts as a bi-directional helicase machinery and unwinds the viral DNA and then recruits the host DNA polymerase to start replication.</text>
</comment>
<evidence type="ECO:0000256" key="16">
    <source>
        <dbReference type="PIRNR" id="PIRNR003383"/>
    </source>
</evidence>
<feature type="short sequence motif" description="Nuclear localization signal" evidence="15">
    <location>
        <begin position="79"/>
        <end position="81"/>
    </location>
</feature>
<dbReference type="EMBL" id="MH777243">
    <property type="protein sequence ID" value="AYA93946.1"/>
    <property type="molecule type" value="Genomic_DNA"/>
</dbReference>
<accession>A0A385PLP8</accession>
<evidence type="ECO:0000256" key="1">
    <source>
        <dbReference type="ARBA" id="ARBA00004147"/>
    </source>
</evidence>
<comment type="similarity">
    <text evidence="15 16">Belongs to the papillomaviridae E1 protein family.</text>
</comment>
<evidence type="ECO:0000256" key="10">
    <source>
        <dbReference type="ARBA" id="ARBA00023125"/>
    </source>
</evidence>
<comment type="caution">
    <text evidence="15">Lacks conserved residue(s) required for the propagation of feature annotation.</text>
</comment>
<dbReference type="InterPro" id="IPR016393">
    <property type="entry name" value="Rep_E1_papillomaV"/>
</dbReference>
<keyword evidence="3 15" id="KW-0597">Phosphoprotein</keyword>
<evidence type="ECO:0000256" key="6">
    <source>
        <dbReference type="ARBA" id="ARBA00022741"/>
    </source>
</evidence>
<evidence type="ECO:0000256" key="15">
    <source>
        <dbReference type="HAMAP-Rule" id="MF_04000"/>
    </source>
</evidence>
<dbReference type="GO" id="GO:0006260">
    <property type="term" value="P:DNA replication"/>
    <property type="evidence" value="ECO:0007669"/>
    <property type="project" value="UniProtKB-UniRule"/>
</dbReference>
<keyword evidence="9 15" id="KW-0067">ATP-binding</keyword>
<keyword evidence="8 15" id="KW-0347">Helicase</keyword>
<feature type="modified residue" description="Phosphoserine; by host" evidence="15">
    <location>
        <position position="85"/>
    </location>
</feature>
<evidence type="ECO:0000256" key="9">
    <source>
        <dbReference type="ARBA" id="ARBA00022840"/>
    </source>
</evidence>
<keyword evidence="10 15" id="KW-0238">DNA-binding</keyword>
<evidence type="ECO:0000256" key="7">
    <source>
        <dbReference type="ARBA" id="ARBA00022801"/>
    </source>
</evidence>
<reference evidence="18" key="1">
    <citation type="journal article" date="2018" name="Nat. Med.">
        <title>Expanded skin virome in DOCK8-deficient patients.</title>
        <authorList>
            <consortium name="NISC Comparative Sequencing Program"/>
            <person name="Tirosh O."/>
            <person name="Conlan S."/>
            <person name="Deming C."/>
            <person name="Lee-Lin S.Q."/>
            <person name="Huang X."/>
            <person name="Su H.C."/>
            <person name="Freeman A.F."/>
            <person name="Segre J.A."/>
            <person name="Kong H.H."/>
        </authorList>
    </citation>
    <scope>NUCLEOTIDE SEQUENCE</scope>
    <source>
        <strain evidence="18">HPV-mSK_100</strain>
    </source>
</reference>
<evidence type="ECO:0000256" key="8">
    <source>
        <dbReference type="ARBA" id="ARBA00022806"/>
    </source>
</evidence>
<dbReference type="SUPFAM" id="SSF52540">
    <property type="entry name" value="P-loop containing nucleoside triphosphate hydrolases"/>
    <property type="match status" value="1"/>
</dbReference>
<keyword evidence="4 15" id="KW-1048">Host nucleus</keyword>
<comment type="catalytic activity">
    <reaction evidence="12 15">
        <text>Couples ATP hydrolysis with the unwinding of duplex DNA by translocating in the 3'-5' direction.</text>
        <dbReference type="EC" id="5.6.2.4"/>
    </reaction>
</comment>
<dbReference type="InterPro" id="IPR046935">
    <property type="entry name" value="PPV_E1_DBD_sf"/>
</dbReference>
<comment type="function">
    <text evidence="16">ATP-dependent DNA helicase required for initiation of viral DNA replication. It forms a complex with the viral E2 protein. The E1-E2 complex binds to the replication origin which contains binding sites for both proteins.</text>
</comment>
<dbReference type="InterPro" id="IPR001177">
    <property type="entry name" value="PPV_DNA_helicase_E1_C"/>
</dbReference>
<dbReference type="InterPro" id="IPR014000">
    <property type="entry name" value="PPV_DNA_helicase_E1_N"/>
</dbReference>
<evidence type="ECO:0000256" key="3">
    <source>
        <dbReference type="ARBA" id="ARBA00022553"/>
    </source>
</evidence>
<feature type="short sequence motif" description="Nuclear export signal" evidence="15">
    <location>
        <begin position="94"/>
        <end position="103"/>
    </location>
</feature>
<evidence type="ECO:0000256" key="13">
    <source>
        <dbReference type="ARBA" id="ARBA00048988"/>
    </source>
</evidence>
<feature type="binding site" evidence="15">
    <location>
        <begin position="436"/>
        <end position="443"/>
    </location>
    <ligand>
        <name>ATP</name>
        <dbReference type="ChEBI" id="CHEBI:30616"/>
    </ligand>
</feature>
<organism evidence="18">
    <name type="scientific">Human papillomavirus</name>
    <dbReference type="NCBI Taxonomy" id="10566"/>
    <lineage>
        <taxon>Viruses</taxon>
        <taxon>Monodnaviria</taxon>
        <taxon>Shotokuvirae</taxon>
        <taxon>Cossaviricota</taxon>
        <taxon>Papovaviricetes</taxon>
        <taxon>Zurhausenvirales</taxon>
        <taxon>Papillomaviridae</taxon>
    </lineage>
</organism>
<dbReference type="PIRSF" id="PIRSF003383">
    <property type="entry name" value="Rep_E1_papillomaV"/>
    <property type="match status" value="1"/>
</dbReference>
<evidence type="ECO:0000256" key="14">
    <source>
        <dbReference type="ARBA" id="ARBA00093297"/>
    </source>
</evidence>
<comment type="PTM">
    <text evidence="15">Phosphorylated.</text>
</comment>
<dbReference type="SUPFAM" id="SSF55464">
    <property type="entry name" value="Origin of replication-binding domain, RBD-like"/>
    <property type="match status" value="1"/>
</dbReference>
<keyword evidence="2 15" id="KW-0244">Early protein</keyword>
<dbReference type="Pfam" id="PF20450">
    <property type="entry name" value="PPV_E1_DBD"/>
    <property type="match status" value="1"/>
</dbReference>
<evidence type="ECO:0000259" key="17">
    <source>
        <dbReference type="PROSITE" id="PS51206"/>
    </source>
</evidence>
<feature type="modified residue" description="Phosphoserine; by host" evidence="15">
    <location>
        <position position="89"/>
    </location>
</feature>
<dbReference type="GO" id="GO:0042025">
    <property type="term" value="C:host cell nucleus"/>
    <property type="evidence" value="ECO:0007669"/>
    <property type="project" value="UniProtKB-SubCell"/>
</dbReference>
<feature type="domain" description="SF3 helicase" evidence="17">
    <location>
        <begin position="410"/>
        <end position="560"/>
    </location>
</feature>
<dbReference type="GO" id="GO:0005524">
    <property type="term" value="F:ATP binding"/>
    <property type="evidence" value="ECO:0007669"/>
    <property type="project" value="UniProtKB-UniRule"/>
</dbReference>
<dbReference type="Gene3D" id="3.40.1310.10">
    <property type="match status" value="1"/>
</dbReference>
<dbReference type="Gene3D" id="3.40.50.300">
    <property type="entry name" value="P-loop containing nucleotide triphosphate hydrolases"/>
    <property type="match status" value="1"/>
</dbReference>
<evidence type="ECO:0000256" key="5">
    <source>
        <dbReference type="ARBA" id="ARBA00022705"/>
    </source>
</evidence>
<gene>
    <name evidence="15" type="primary">E1</name>
</gene>
<name>A0A385PLP8_9PAPI</name>
<evidence type="ECO:0000313" key="18">
    <source>
        <dbReference type="EMBL" id="AYA93946.1"/>
    </source>
</evidence>
<keyword evidence="11 15" id="KW-0413">Isomerase</keyword>
<evidence type="ECO:0000256" key="4">
    <source>
        <dbReference type="ARBA" id="ARBA00022562"/>
    </source>
</evidence>
<sequence length="606" mass="69648">MADTPKGIKNKSNLELYFIEKEAECVDDSNTLDDLFDGSTDGSDISNLIDDDTVDQGNSLSLLNVQITEESDRAVALLKRKYAKSPRRSSIADLSPRLEAIAISPEKERQSKRRLLFQDSGIVEDEAENLIAQVVPQEGEDGGDTCAAASVTISVSELLKSNCKRSYLLNKFENLMGIPYTELVRHFKSSKTCSENWVVFAFAANDELLQSSKLLLQQHCDCLQIILETFCGLFLLQFKHAKSRETVQNLFCSILNIEDCQLLSDPPKTRSMATALFFYKKSIAQASYVFNALPKWVLQLTLVNHQTAAQPENFELSQMIQWAYDNRKTEESDVAYGYASIADEDKNAAAFLRSNCQVKYVKDCCAMVRLYLRQEMRDMTMSQWIWKCCDDIQEEADWKMVNNYLKYQRVNILTFLSTLRVFLKSIPKKNCLVIYGPPDTGKSYFCYSLVNFLKGKTISYMNKGSTFWLQPLIDTKIGLLDDATHACWRYIDENMRNVLDGNMMCVDAKYRAPQQVHLPPLIVTTNIDVLQDVSLRYLHSRIMCIHFSQKMPFDDNGDPFYKFTNAVWKSFFKKLWRQLDLEEEENESERPDRTFRCTAECSERHN</sequence>
<dbReference type="EC" id="5.6.2.4" evidence="15 16"/>
<evidence type="ECO:0000256" key="11">
    <source>
        <dbReference type="ARBA" id="ARBA00023235"/>
    </source>
</evidence>